<dbReference type="CDD" id="cd06222">
    <property type="entry name" value="RNase_H_like"/>
    <property type="match status" value="1"/>
</dbReference>
<accession>A0A835M4Z5</accession>
<dbReference type="AlphaFoldDB" id="A0A835M4Z5"/>
<keyword evidence="3" id="KW-1185">Reference proteome</keyword>
<dbReference type="Gene3D" id="3.30.420.10">
    <property type="entry name" value="Ribonuclease H-like superfamily/Ribonuclease H"/>
    <property type="match status" value="1"/>
</dbReference>
<dbReference type="GO" id="GO:0003676">
    <property type="term" value="F:nucleic acid binding"/>
    <property type="evidence" value="ECO:0007669"/>
    <property type="project" value="InterPro"/>
</dbReference>
<dbReference type="EMBL" id="JADFTS010000003">
    <property type="protein sequence ID" value="KAF9614124.1"/>
    <property type="molecule type" value="Genomic_DNA"/>
</dbReference>
<reference evidence="2 3" key="1">
    <citation type="submission" date="2020-10" db="EMBL/GenBank/DDBJ databases">
        <title>The Coptis chinensis genome and diversification of protoberbering-type alkaloids.</title>
        <authorList>
            <person name="Wang B."/>
            <person name="Shu S."/>
            <person name="Song C."/>
            <person name="Liu Y."/>
        </authorList>
    </citation>
    <scope>NUCLEOTIDE SEQUENCE [LARGE SCALE GENOMIC DNA]</scope>
    <source>
        <strain evidence="2">HL-2020</strain>
        <tissue evidence="2">Leaf</tissue>
    </source>
</reference>
<proteinExistence type="predicted"/>
<evidence type="ECO:0000313" key="3">
    <source>
        <dbReference type="Proteomes" id="UP000631114"/>
    </source>
</evidence>
<dbReference type="Proteomes" id="UP000631114">
    <property type="component" value="Unassembled WGS sequence"/>
</dbReference>
<comment type="caution">
    <text evidence="2">The sequence shown here is derived from an EMBL/GenBank/DDBJ whole genome shotgun (WGS) entry which is preliminary data.</text>
</comment>
<gene>
    <name evidence="2" type="ORF">IFM89_015386</name>
</gene>
<dbReference type="PANTHER" id="PTHR47723:SF19">
    <property type="entry name" value="POLYNUCLEOTIDYL TRANSFERASE, RIBONUCLEASE H-LIKE SUPERFAMILY PROTEIN"/>
    <property type="match status" value="1"/>
</dbReference>
<dbReference type="InterPro" id="IPR053151">
    <property type="entry name" value="RNase_H-like"/>
</dbReference>
<evidence type="ECO:0000313" key="2">
    <source>
        <dbReference type="EMBL" id="KAF9614124.1"/>
    </source>
</evidence>
<protein>
    <recommendedName>
        <fullName evidence="1">RNase H type-1 domain-containing protein</fullName>
    </recommendedName>
</protein>
<name>A0A835M4Z5_9MAGN</name>
<organism evidence="2 3">
    <name type="scientific">Coptis chinensis</name>
    <dbReference type="NCBI Taxonomy" id="261450"/>
    <lineage>
        <taxon>Eukaryota</taxon>
        <taxon>Viridiplantae</taxon>
        <taxon>Streptophyta</taxon>
        <taxon>Embryophyta</taxon>
        <taxon>Tracheophyta</taxon>
        <taxon>Spermatophyta</taxon>
        <taxon>Magnoliopsida</taxon>
        <taxon>Ranunculales</taxon>
        <taxon>Ranunculaceae</taxon>
        <taxon>Coptidoideae</taxon>
        <taxon>Coptis</taxon>
    </lineage>
</organism>
<dbReference type="Pfam" id="PF13456">
    <property type="entry name" value="RVT_3"/>
    <property type="match status" value="1"/>
</dbReference>
<sequence length="156" mass="17997">MTKANVDGYSRGNPGQAGVGAVFRDYMGQFKLVMSRNIGTQQTNFMAEVLAIIECIELAVQRGWYVLWVESDSTATVHAFGHNRLPWFITPMWNKCKYEMQRIYITSTWREVNMAADCAARQGASATETIAEIEEGRPHWLRRWELPDTTYYRFTD</sequence>
<dbReference type="InterPro" id="IPR012337">
    <property type="entry name" value="RNaseH-like_sf"/>
</dbReference>
<dbReference type="OrthoDB" id="1938131at2759"/>
<dbReference type="GO" id="GO:0004523">
    <property type="term" value="F:RNA-DNA hybrid ribonuclease activity"/>
    <property type="evidence" value="ECO:0007669"/>
    <property type="project" value="InterPro"/>
</dbReference>
<dbReference type="SUPFAM" id="SSF53098">
    <property type="entry name" value="Ribonuclease H-like"/>
    <property type="match status" value="1"/>
</dbReference>
<dbReference type="InterPro" id="IPR002156">
    <property type="entry name" value="RNaseH_domain"/>
</dbReference>
<feature type="domain" description="RNase H type-1" evidence="1">
    <location>
        <begin position="5"/>
        <end position="122"/>
    </location>
</feature>
<evidence type="ECO:0000259" key="1">
    <source>
        <dbReference type="Pfam" id="PF13456"/>
    </source>
</evidence>
<dbReference type="PANTHER" id="PTHR47723">
    <property type="entry name" value="OS05G0353850 PROTEIN"/>
    <property type="match status" value="1"/>
</dbReference>
<dbReference type="InterPro" id="IPR044730">
    <property type="entry name" value="RNase_H-like_dom_plant"/>
</dbReference>
<dbReference type="InterPro" id="IPR036397">
    <property type="entry name" value="RNaseH_sf"/>
</dbReference>